<dbReference type="Pfam" id="PF13411">
    <property type="entry name" value="MerR_1"/>
    <property type="match status" value="1"/>
</dbReference>
<dbReference type="CDD" id="cd01107">
    <property type="entry name" value="HTH_BmrR"/>
    <property type="match status" value="1"/>
</dbReference>
<evidence type="ECO:0000313" key="2">
    <source>
        <dbReference type="EMBL" id="MFD1538073.1"/>
    </source>
</evidence>
<dbReference type="InterPro" id="IPR047057">
    <property type="entry name" value="MerR_fam"/>
</dbReference>
<proteinExistence type="predicted"/>
<gene>
    <name evidence="2" type="ORF">ACFSJ0_13555</name>
</gene>
<accession>A0ABW4G5N4</accession>
<comment type="caution">
    <text evidence="2">The sequence shown here is derived from an EMBL/GenBank/DDBJ whole genome shotgun (WGS) entry which is preliminary data.</text>
</comment>
<dbReference type="RefSeq" id="WP_219531135.1">
    <property type="nucleotide sequence ID" value="NZ_JAHKRM010000010.1"/>
</dbReference>
<dbReference type="PROSITE" id="PS00552">
    <property type="entry name" value="HTH_MERR_1"/>
    <property type="match status" value="1"/>
</dbReference>
<keyword evidence="3" id="KW-1185">Reference proteome</keyword>
<dbReference type="PANTHER" id="PTHR30204:SF97">
    <property type="entry name" value="MERR FAMILY REGULATORY PROTEIN"/>
    <property type="match status" value="1"/>
</dbReference>
<dbReference type="InterPro" id="IPR000551">
    <property type="entry name" value="MerR-type_HTH_dom"/>
</dbReference>
<name>A0ABW4G5N4_9ACTN</name>
<reference evidence="3" key="1">
    <citation type="journal article" date="2019" name="Int. J. Syst. Evol. Microbiol.">
        <title>The Global Catalogue of Microorganisms (GCM) 10K type strain sequencing project: providing services to taxonomists for standard genome sequencing and annotation.</title>
        <authorList>
            <consortium name="The Broad Institute Genomics Platform"/>
            <consortium name="The Broad Institute Genome Sequencing Center for Infectious Disease"/>
            <person name="Wu L."/>
            <person name="Ma J."/>
        </authorList>
    </citation>
    <scope>NUCLEOTIDE SEQUENCE [LARGE SCALE GENOMIC DNA]</scope>
    <source>
        <strain evidence="3">CGMCC 1.15399</strain>
    </source>
</reference>
<evidence type="ECO:0000259" key="1">
    <source>
        <dbReference type="PROSITE" id="PS50937"/>
    </source>
</evidence>
<evidence type="ECO:0000313" key="3">
    <source>
        <dbReference type="Proteomes" id="UP001597097"/>
    </source>
</evidence>
<feature type="domain" description="HTH merR-type" evidence="1">
    <location>
        <begin position="3"/>
        <end position="73"/>
    </location>
</feature>
<sequence>MGLLTIGAFAKESRLSPKALRLYDELGLLIPARIDPVNGYRLYEPDQLERARLVAWLRRAGMPLARIRTVCDLEPAAAAEELRAYWARVEAEHASRKDVVAFLVERLTGEGGSMFEVEVREVPERMLLIAKRSVTIDQLAGFTTEQVARFGNGTLPVLPGIGGAPFLVFHGEVDADSDGPVEWCRPIPAEQADEIGRRFPDLQVRADPAHREAYVRLTAAQVDEAGSMRAIQALRDWAGEREFSGPPRQVFFADLTTAAEDAPVSDLVGPF</sequence>
<dbReference type="PROSITE" id="PS50937">
    <property type="entry name" value="HTH_MERR_2"/>
    <property type="match status" value="1"/>
</dbReference>
<protein>
    <submittedName>
        <fullName evidence="2">MerR family transcriptional regulator</fullName>
    </submittedName>
</protein>
<dbReference type="EMBL" id="JBHUCM010000012">
    <property type="protein sequence ID" value="MFD1538073.1"/>
    <property type="molecule type" value="Genomic_DNA"/>
</dbReference>
<dbReference type="SMART" id="SM00422">
    <property type="entry name" value="HTH_MERR"/>
    <property type="match status" value="1"/>
</dbReference>
<dbReference type="PANTHER" id="PTHR30204">
    <property type="entry name" value="REDOX-CYCLING DRUG-SENSING TRANSCRIPTIONAL ACTIVATOR SOXR"/>
    <property type="match status" value="1"/>
</dbReference>
<organism evidence="2 3">
    <name type="scientific">Nonomuraea guangzhouensis</name>
    <dbReference type="NCBI Taxonomy" id="1291555"/>
    <lineage>
        <taxon>Bacteria</taxon>
        <taxon>Bacillati</taxon>
        <taxon>Actinomycetota</taxon>
        <taxon>Actinomycetes</taxon>
        <taxon>Streptosporangiales</taxon>
        <taxon>Streptosporangiaceae</taxon>
        <taxon>Nonomuraea</taxon>
    </lineage>
</organism>
<dbReference type="Proteomes" id="UP001597097">
    <property type="component" value="Unassembled WGS sequence"/>
</dbReference>